<evidence type="ECO:0000313" key="4">
    <source>
        <dbReference type="EMBL" id="MVP01869.1"/>
    </source>
</evidence>
<protein>
    <submittedName>
        <fullName evidence="4">GNAT family N-acetyltransferase</fullName>
    </submittedName>
</protein>
<dbReference type="PANTHER" id="PTHR43800:SF1">
    <property type="entry name" value="PEPTIDYL-LYSINE N-ACETYLTRANSFERASE YJAB"/>
    <property type="match status" value="1"/>
</dbReference>
<organism evidence="4 5">
    <name type="scientific">Paenibacillus lutrae</name>
    <dbReference type="NCBI Taxonomy" id="2078573"/>
    <lineage>
        <taxon>Bacteria</taxon>
        <taxon>Bacillati</taxon>
        <taxon>Bacillota</taxon>
        <taxon>Bacilli</taxon>
        <taxon>Bacillales</taxon>
        <taxon>Paenibacillaceae</taxon>
        <taxon>Paenibacillus</taxon>
    </lineage>
</organism>
<dbReference type="SUPFAM" id="SSF55729">
    <property type="entry name" value="Acyl-CoA N-acyltransferases (Nat)"/>
    <property type="match status" value="1"/>
</dbReference>
<dbReference type="RefSeq" id="WP_166542110.1">
    <property type="nucleotide sequence ID" value="NZ_RHLK01000016.1"/>
</dbReference>
<accession>A0A7X3K131</accession>
<reference evidence="4 5" key="1">
    <citation type="journal article" date="2019" name="Microorganisms">
        <title>Paenibacillus lutrae sp. nov., A Chitinolytic Species Isolated from A River Otter in Castril Natural Park, Granada, Spain.</title>
        <authorList>
            <person name="Rodriguez M."/>
            <person name="Reina J.C."/>
            <person name="Bejar V."/>
            <person name="Llamas I."/>
        </authorList>
    </citation>
    <scope>NUCLEOTIDE SEQUENCE [LARGE SCALE GENOMIC DNA]</scope>
    <source>
        <strain evidence="4 5">N10</strain>
    </source>
</reference>
<comment type="caution">
    <text evidence="4">The sequence shown here is derived from an EMBL/GenBank/DDBJ whole genome shotgun (WGS) entry which is preliminary data.</text>
</comment>
<feature type="domain" description="N-acetyltransferase" evidence="3">
    <location>
        <begin position="3"/>
        <end position="158"/>
    </location>
</feature>
<proteinExistence type="predicted"/>
<evidence type="ECO:0000256" key="1">
    <source>
        <dbReference type="ARBA" id="ARBA00022679"/>
    </source>
</evidence>
<dbReference type="AlphaFoldDB" id="A0A7X3K131"/>
<dbReference type="EMBL" id="RHLK01000016">
    <property type="protein sequence ID" value="MVP01869.1"/>
    <property type="molecule type" value="Genomic_DNA"/>
</dbReference>
<dbReference type="Pfam" id="PF13508">
    <property type="entry name" value="Acetyltransf_7"/>
    <property type="match status" value="1"/>
</dbReference>
<dbReference type="Proteomes" id="UP000490800">
    <property type="component" value="Unassembled WGS sequence"/>
</dbReference>
<keyword evidence="2" id="KW-0012">Acyltransferase</keyword>
<evidence type="ECO:0000259" key="3">
    <source>
        <dbReference type="PROSITE" id="PS51186"/>
    </source>
</evidence>
<keyword evidence="5" id="KW-1185">Reference proteome</keyword>
<sequence length="178" mass="20337">MNETYRLATSEDAEKLLELILGAYQSIRELGIQFIAARADLQQVRDNITENNCYVLEIDGQISATISLKYLKEVTAYPFLYWFAVSPDLQGRGIGNKLLHYVEQSVVRETLLASGVTLATSRKHPWLLPYYERKGYHPFLEKELGPDDKLVFLTKPLRGERKSEWNAGSARKDEVEAL</sequence>
<dbReference type="PROSITE" id="PS51186">
    <property type="entry name" value="GNAT"/>
    <property type="match status" value="1"/>
</dbReference>
<dbReference type="InterPro" id="IPR016181">
    <property type="entry name" value="Acyl_CoA_acyltransferase"/>
</dbReference>
<evidence type="ECO:0000256" key="2">
    <source>
        <dbReference type="ARBA" id="ARBA00023315"/>
    </source>
</evidence>
<dbReference type="Gene3D" id="3.40.630.30">
    <property type="match status" value="1"/>
</dbReference>
<keyword evidence="1 4" id="KW-0808">Transferase</keyword>
<evidence type="ECO:0000313" key="5">
    <source>
        <dbReference type="Proteomes" id="UP000490800"/>
    </source>
</evidence>
<dbReference type="PANTHER" id="PTHR43800">
    <property type="entry name" value="PEPTIDYL-LYSINE N-ACETYLTRANSFERASE YJAB"/>
    <property type="match status" value="1"/>
</dbReference>
<name>A0A7X3K131_9BACL</name>
<dbReference type="CDD" id="cd04301">
    <property type="entry name" value="NAT_SF"/>
    <property type="match status" value="1"/>
</dbReference>
<dbReference type="GO" id="GO:0016747">
    <property type="term" value="F:acyltransferase activity, transferring groups other than amino-acyl groups"/>
    <property type="evidence" value="ECO:0007669"/>
    <property type="project" value="InterPro"/>
</dbReference>
<dbReference type="InterPro" id="IPR000182">
    <property type="entry name" value="GNAT_dom"/>
</dbReference>
<gene>
    <name evidence="4" type="ORF">EDM21_20530</name>
</gene>